<dbReference type="Pfam" id="PF06157">
    <property type="entry name" value="DUF973"/>
    <property type="match status" value="1"/>
</dbReference>
<keyword evidence="1" id="KW-1133">Transmembrane helix</keyword>
<proteinExistence type="predicted"/>
<organism evidence="2 3">
    <name type="scientific">Acidianus brierleyi</name>
    <dbReference type="NCBI Taxonomy" id="41673"/>
    <lineage>
        <taxon>Archaea</taxon>
        <taxon>Thermoproteota</taxon>
        <taxon>Thermoprotei</taxon>
        <taxon>Sulfolobales</taxon>
        <taxon>Sulfolobaceae</taxon>
        <taxon>Acidianus</taxon>
    </lineage>
</organism>
<keyword evidence="1" id="KW-0472">Membrane</keyword>
<evidence type="ECO:0000313" key="2">
    <source>
        <dbReference type="EMBL" id="AWR94237.1"/>
    </source>
</evidence>
<dbReference type="EMBL" id="CP029289">
    <property type="protein sequence ID" value="AWR94237.1"/>
    <property type="molecule type" value="Genomic_DNA"/>
</dbReference>
<evidence type="ECO:0000256" key="1">
    <source>
        <dbReference type="SAM" id="Phobius"/>
    </source>
</evidence>
<protein>
    <recommendedName>
        <fullName evidence="4">DUF973 domain-containing protein</fullName>
    </recommendedName>
</protein>
<gene>
    <name evidence="2" type="ORF">DFR85_06155</name>
</gene>
<dbReference type="GeneID" id="36831721"/>
<accession>A0A2U9IDX6</accession>
<keyword evidence="1" id="KW-0812">Transmembrane</keyword>
<dbReference type="OrthoDB" id="387205at2157"/>
<dbReference type="InterPro" id="IPR009321">
    <property type="entry name" value="DUF973"/>
</dbReference>
<dbReference type="Proteomes" id="UP000248044">
    <property type="component" value="Chromosome"/>
</dbReference>
<evidence type="ECO:0000313" key="3">
    <source>
        <dbReference type="Proteomes" id="UP000248044"/>
    </source>
</evidence>
<dbReference type="KEGG" id="abri:DFR85_06155"/>
<dbReference type="AlphaFoldDB" id="A0A2U9IDX6"/>
<reference evidence="2 3" key="1">
    <citation type="submission" date="2018-05" db="EMBL/GenBank/DDBJ databases">
        <title>Complete Genome Sequences of Extremely Thermoacidophilic, Metal-Mobilizing Type-Strain Members of the Archaeal Family Sulfolobaceae: Acidianus brierleyi DSM-1651T, Acidianus sulfidivorans DSM-18786T, Metallosphaera hakonensis DSM-7519T, and Metallosphaera prunae DSM-10039T.</title>
        <authorList>
            <person name="Counts J.A."/>
            <person name="Kelly R.M."/>
        </authorList>
    </citation>
    <scope>NUCLEOTIDE SEQUENCE [LARGE SCALE GENOMIC DNA]</scope>
    <source>
        <strain evidence="2 3">DSM 1651</strain>
    </source>
</reference>
<name>A0A2U9IDX6_9CREN</name>
<sequence length="142" mass="14234">MKTINRKRRNQKGLSGAVTALILVIASVAIAIVVVGFVFGIFGAVTSTPSVTAAGTGSISEIGNTGQYTLTVVLDSTGSATVVSVSVDGYTTSVSTALSSGNNLISITLPTGFTPTPGQTYTIDLGLNDGQSVAVAAVYTTT</sequence>
<evidence type="ECO:0008006" key="4">
    <source>
        <dbReference type="Google" id="ProtNLM"/>
    </source>
</evidence>
<dbReference type="RefSeq" id="WP_110270118.1">
    <property type="nucleotide sequence ID" value="NZ_CP029289.2"/>
</dbReference>
<feature type="transmembrane region" description="Helical" evidence="1">
    <location>
        <begin position="20"/>
        <end position="42"/>
    </location>
</feature>
<keyword evidence="3" id="KW-1185">Reference proteome</keyword>